<name>A0AA38TD91_9ASTR</name>
<proteinExistence type="predicted"/>
<evidence type="ECO:0000313" key="6">
    <source>
        <dbReference type="Proteomes" id="UP001172457"/>
    </source>
</evidence>
<dbReference type="GO" id="GO:0008270">
    <property type="term" value="F:zinc ion binding"/>
    <property type="evidence" value="ECO:0007669"/>
    <property type="project" value="InterPro"/>
</dbReference>
<feature type="region of interest" description="Disordered" evidence="3">
    <location>
        <begin position="452"/>
        <end position="471"/>
    </location>
</feature>
<dbReference type="InterPro" id="IPR012337">
    <property type="entry name" value="RNaseH-like_sf"/>
</dbReference>
<dbReference type="GO" id="GO:0015074">
    <property type="term" value="P:DNA integration"/>
    <property type="evidence" value="ECO:0007669"/>
    <property type="project" value="InterPro"/>
</dbReference>
<dbReference type="InterPro" id="IPR036875">
    <property type="entry name" value="Znf_CCHC_sf"/>
</dbReference>
<organism evidence="5 6">
    <name type="scientific">Centaurea solstitialis</name>
    <name type="common">yellow star-thistle</name>
    <dbReference type="NCBI Taxonomy" id="347529"/>
    <lineage>
        <taxon>Eukaryota</taxon>
        <taxon>Viridiplantae</taxon>
        <taxon>Streptophyta</taxon>
        <taxon>Embryophyta</taxon>
        <taxon>Tracheophyta</taxon>
        <taxon>Spermatophyta</taxon>
        <taxon>Magnoliopsida</taxon>
        <taxon>eudicotyledons</taxon>
        <taxon>Gunneridae</taxon>
        <taxon>Pentapetalae</taxon>
        <taxon>asterids</taxon>
        <taxon>campanulids</taxon>
        <taxon>Asterales</taxon>
        <taxon>Asteraceae</taxon>
        <taxon>Carduoideae</taxon>
        <taxon>Cardueae</taxon>
        <taxon>Centaureinae</taxon>
        <taxon>Centaurea</taxon>
    </lineage>
</organism>
<sequence>MAENLPPPPTYSTSNLTLLSILSKDKLTGPNYLDWIRALRISWRYEDKKYLLDEDLPMFDDEASPEAVAEYDKHDMESRKVSCLMLASMSPELQKGFENMGAFEISEQLREMFHEQARQERFQVVKSLMECKHQNGTSVCTHVQKMKAYIDRLGNLGVNFPRELVIDMVLNSFSGAYKQFIVNFNMNNMDKTLMELHGMSKTAEVSMGKTQSAHPSAPVLAIREGGCKKKKVSHPKGKGKAKVVPRNQGLKRKAETSDISPTSDPKEAICFYCQERDHWKRSCPKYLKDLKMNKAKGCGTLGFRGWALRILIVGAHNRDLVLYNIDGLKTPLKCPRDKNEVENLLGKKIKMVRSDRGGEYLIHEFYDYLRDCGIVPQLSHPRTPQLNGVAERGISTLLDMVRSMMSRATLPIRGVFLERELISKEDSESNIDLEEIQETTNIKPIVDTNPQHEVESPVEETNLTPPPLRRTSRKEAMESEIQSMYDNQVWKLVNHAPDRKTVGCKWIFRKKTDIDGNVHTFKARLVAKGYTQTQGIDYDETLSLVTEIKSIRILFAIVAFHDYEIWQMDVKTVFLNGKLDEDVHFLAPKTAFLLPKTDYFLQKTYLHQLRKWNILESRTEQSGSYFCHLRAAKKSAHAAKRMSSRREEKCSHREESVFAPRRKCSRREESDFLSEASGMLRIRASLVSRREGVVSRSRRRPADSIINRSFAIQFQIIS</sequence>
<dbReference type="Pfam" id="PF14223">
    <property type="entry name" value="Retrotran_gag_2"/>
    <property type="match status" value="1"/>
</dbReference>
<dbReference type="InterPro" id="IPR001878">
    <property type="entry name" value="Znf_CCHC"/>
</dbReference>
<protein>
    <recommendedName>
        <fullName evidence="4">Integrase catalytic domain-containing protein</fullName>
    </recommendedName>
</protein>
<dbReference type="PANTHER" id="PTHR42648:SF27">
    <property type="entry name" value="RNA-DIRECTED DNA POLYMERASE"/>
    <property type="match status" value="1"/>
</dbReference>
<dbReference type="Proteomes" id="UP001172457">
    <property type="component" value="Chromosome 3"/>
</dbReference>
<dbReference type="SUPFAM" id="SSF53098">
    <property type="entry name" value="Ribonuclease H-like"/>
    <property type="match status" value="1"/>
</dbReference>
<dbReference type="PROSITE" id="PS50994">
    <property type="entry name" value="INTEGRASE"/>
    <property type="match status" value="1"/>
</dbReference>
<comment type="caution">
    <text evidence="5">The sequence shown here is derived from an EMBL/GenBank/DDBJ whole genome shotgun (WGS) entry which is preliminary data.</text>
</comment>
<reference evidence="5" key="1">
    <citation type="submission" date="2023-03" db="EMBL/GenBank/DDBJ databases">
        <title>Chromosome-scale reference genome and RAD-based genetic map of yellow starthistle (Centaurea solstitialis) reveal putative structural variation and QTLs associated with invader traits.</title>
        <authorList>
            <person name="Reatini B."/>
            <person name="Cang F.A."/>
            <person name="Jiang Q."/>
            <person name="Mckibben M.T.W."/>
            <person name="Barker M.S."/>
            <person name="Rieseberg L.H."/>
            <person name="Dlugosch K.M."/>
        </authorList>
    </citation>
    <scope>NUCLEOTIDE SEQUENCE</scope>
    <source>
        <strain evidence="5">CAN-66</strain>
        <tissue evidence="5">Leaf</tissue>
    </source>
</reference>
<feature type="domain" description="Integrase catalytic" evidence="4">
    <location>
        <begin position="276"/>
        <end position="465"/>
    </location>
</feature>
<evidence type="ECO:0000256" key="2">
    <source>
        <dbReference type="ARBA" id="ARBA00022801"/>
    </source>
</evidence>
<dbReference type="PANTHER" id="PTHR42648">
    <property type="entry name" value="TRANSPOSASE, PUTATIVE-RELATED"/>
    <property type="match status" value="1"/>
</dbReference>
<dbReference type="GO" id="GO:0003676">
    <property type="term" value="F:nucleic acid binding"/>
    <property type="evidence" value="ECO:0007669"/>
    <property type="project" value="InterPro"/>
</dbReference>
<keyword evidence="2" id="KW-0378">Hydrolase</keyword>
<dbReference type="SMART" id="SM00343">
    <property type="entry name" value="ZnF_C2HC"/>
    <property type="match status" value="1"/>
</dbReference>
<dbReference type="Gene3D" id="3.30.420.10">
    <property type="entry name" value="Ribonuclease H-like superfamily/Ribonuclease H"/>
    <property type="match status" value="1"/>
</dbReference>
<dbReference type="Pfam" id="PF07727">
    <property type="entry name" value="RVT_2"/>
    <property type="match status" value="1"/>
</dbReference>
<evidence type="ECO:0000256" key="1">
    <source>
        <dbReference type="ARBA" id="ARBA00022723"/>
    </source>
</evidence>
<keyword evidence="1" id="KW-0479">Metal-binding</keyword>
<dbReference type="InterPro" id="IPR039537">
    <property type="entry name" value="Retrotran_Ty1/copia-like"/>
</dbReference>
<dbReference type="InterPro" id="IPR013103">
    <property type="entry name" value="RVT_2"/>
</dbReference>
<dbReference type="InterPro" id="IPR001584">
    <property type="entry name" value="Integrase_cat-core"/>
</dbReference>
<dbReference type="AlphaFoldDB" id="A0AA38TD91"/>
<dbReference type="InterPro" id="IPR036397">
    <property type="entry name" value="RNaseH_sf"/>
</dbReference>
<evidence type="ECO:0000259" key="4">
    <source>
        <dbReference type="PROSITE" id="PS50994"/>
    </source>
</evidence>
<evidence type="ECO:0000313" key="5">
    <source>
        <dbReference type="EMBL" id="KAJ9554868.1"/>
    </source>
</evidence>
<dbReference type="EMBL" id="JARYMX010000003">
    <property type="protein sequence ID" value="KAJ9554868.1"/>
    <property type="molecule type" value="Genomic_DNA"/>
</dbReference>
<dbReference type="GO" id="GO:0016787">
    <property type="term" value="F:hydrolase activity"/>
    <property type="evidence" value="ECO:0007669"/>
    <property type="project" value="UniProtKB-KW"/>
</dbReference>
<gene>
    <name evidence="5" type="ORF">OSB04_009482</name>
</gene>
<evidence type="ECO:0000256" key="3">
    <source>
        <dbReference type="SAM" id="MobiDB-lite"/>
    </source>
</evidence>
<accession>A0AA38TD91</accession>
<keyword evidence="6" id="KW-1185">Reference proteome</keyword>
<dbReference type="Gene3D" id="4.10.60.10">
    <property type="entry name" value="Zinc finger, CCHC-type"/>
    <property type="match status" value="1"/>
</dbReference>
<dbReference type="SUPFAM" id="SSF57756">
    <property type="entry name" value="Retrovirus zinc finger-like domains"/>
    <property type="match status" value="1"/>
</dbReference>